<evidence type="ECO:0000259" key="5">
    <source>
        <dbReference type="Pfam" id="PF04586"/>
    </source>
</evidence>
<feature type="compositionally biased region" description="Acidic residues" evidence="4">
    <location>
        <begin position="202"/>
        <end position="216"/>
    </location>
</feature>
<evidence type="ECO:0000256" key="3">
    <source>
        <dbReference type="ARBA" id="ARBA00022801"/>
    </source>
</evidence>
<keyword evidence="2" id="KW-0645">Protease</keyword>
<accession>A0ABX5Q744</accession>
<protein>
    <recommendedName>
        <fullName evidence="5">Prohead serine protease domain-containing protein</fullName>
    </recommendedName>
</protein>
<evidence type="ECO:0000256" key="4">
    <source>
        <dbReference type="SAM" id="MobiDB-lite"/>
    </source>
</evidence>
<feature type="region of interest" description="Disordered" evidence="4">
    <location>
        <begin position="181"/>
        <end position="235"/>
    </location>
</feature>
<dbReference type="EMBL" id="CP025688">
    <property type="protein sequence ID" value="QAA22464.1"/>
    <property type="molecule type" value="Genomic_DNA"/>
</dbReference>
<proteinExistence type="predicted"/>
<feature type="compositionally biased region" description="Basic and acidic residues" evidence="4">
    <location>
        <begin position="185"/>
        <end position="201"/>
    </location>
</feature>
<organism evidence="6 7">
    <name type="scientific">Sporolactobacillus terrae</name>
    <dbReference type="NCBI Taxonomy" id="269673"/>
    <lineage>
        <taxon>Bacteria</taxon>
        <taxon>Bacillati</taxon>
        <taxon>Bacillota</taxon>
        <taxon>Bacilli</taxon>
        <taxon>Bacillales</taxon>
        <taxon>Sporolactobacillaceae</taxon>
        <taxon>Sporolactobacillus</taxon>
    </lineage>
</organism>
<reference evidence="6 7" key="1">
    <citation type="submission" date="2018-01" db="EMBL/GenBank/DDBJ databases">
        <title>Complete genome sequencing of Sporolactobacillus terrae DLG3.</title>
        <authorList>
            <person name="Nam Y.-D."/>
            <person name="Kang J."/>
            <person name="Chung W.-H."/>
        </authorList>
    </citation>
    <scope>NUCLEOTIDE SEQUENCE [LARGE SCALE GENOMIC DNA]</scope>
    <source>
        <strain evidence="6 7">DLG3</strain>
    </source>
</reference>
<keyword evidence="1" id="KW-1188">Viral release from host cell</keyword>
<dbReference type="RefSeq" id="WP_128166659.1">
    <property type="nucleotide sequence ID" value="NZ_CP025688.1"/>
</dbReference>
<keyword evidence="7" id="KW-1185">Reference proteome</keyword>
<dbReference type="InterPro" id="IPR054613">
    <property type="entry name" value="Peptidase_S78_dom"/>
</dbReference>
<feature type="domain" description="Prohead serine protease" evidence="5">
    <location>
        <begin position="21"/>
        <end position="138"/>
    </location>
</feature>
<gene>
    <name evidence="6" type="ORF">C0674_07410</name>
</gene>
<evidence type="ECO:0000256" key="2">
    <source>
        <dbReference type="ARBA" id="ARBA00022670"/>
    </source>
</evidence>
<dbReference type="Proteomes" id="UP000285882">
    <property type="component" value="Chromosome"/>
</dbReference>
<evidence type="ECO:0000313" key="7">
    <source>
        <dbReference type="Proteomes" id="UP000285882"/>
    </source>
</evidence>
<evidence type="ECO:0000256" key="1">
    <source>
        <dbReference type="ARBA" id="ARBA00022612"/>
    </source>
</evidence>
<name>A0ABX5Q744_9BACL</name>
<evidence type="ECO:0000313" key="6">
    <source>
        <dbReference type="EMBL" id="QAA22464.1"/>
    </source>
</evidence>
<keyword evidence="3" id="KW-0378">Hydrolase</keyword>
<sequence length="235" mass="26786">MELFTNEGRYFLRGQLKSNTLSHQIQGVGGSFVEQINPEALQHVPDSVPLLFEHDTRKVMGKAKTEYRNGNLNFTVELSKSDYEALQQNNKKFGFSFGFKPLKDIWDRSKTIAKRSLEKIKLIEISLTANPAYEFRSLDNANNFNLKEDTKMDTQEQQDNKDIIEAINTLNDSVQALTAAIEKQQGSKDDSTTKEDQKAEPEAPEADEQPEDEDTADQEKEKRSLTFSDFLNAIR</sequence>
<dbReference type="Pfam" id="PF04586">
    <property type="entry name" value="Peptidase_S78"/>
    <property type="match status" value="1"/>
</dbReference>